<evidence type="ECO:0008006" key="4">
    <source>
        <dbReference type="Google" id="ProtNLM"/>
    </source>
</evidence>
<accession>A4BBJ7</accession>
<name>A4BBJ7_9GAMM</name>
<keyword evidence="1" id="KW-0472">Membrane</keyword>
<keyword evidence="1" id="KW-0812">Transmembrane</keyword>
<organism evidence="2 3">
    <name type="scientific">Reinekea blandensis MED297</name>
    <dbReference type="NCBI Taxonomy" id="314283"/>
    <lineage>
        <taxon>Bacteria</taxon>
        <taxon>Pseudomonadati</taxon>
        <taxon>Pseudomonadota</taxon>
        <taxon>Gammaproteobacteria</taxon>
        <taxon>Oceanospirillales</taxon>
        <taxon>Saccharospirillaceae</taxon>
        <taxon>Reinekea</taxon>
    </lineage>
</organism>
<dbReference type="STRING" id="314283.MED297_00885"/>
<sequence length="121" mass="14115">MKSLHRQKGLSLIGVGLLAFLVIFFGLLIIKMSGTYYDHYTLDQMIKTSLEGQTASRFSASEFEDRLRKNMDINQIQLDLDDALTVNRRTDPMQIVLDYEHRVHLFANVDVVMMFHEEYEL</sequence>
<dbReference type="Pfam" id="PF16137">
    <property type="entry name" value="DUF4845"/>
    <property type="match status" value="1"/>
</dbReference>
<gene>
    <name evidence="2" type="ORF">MED297_00885</name>
</gene>
<evidence type="ECO:0000313" key="2">
    <source>
        <dbReference type="EMBL" id="EAR10332.1"/>
    </source>
</evidence>
<keyword evidence="3" id="KW-1185">Reference proteome</keyword>
<dbReference type="Proteomes" id="UP000005953">
    <property type="component" value="Unassembled WGS sequence"/>
</dbReference>
<dbReference type="RefSeq" id="WP_008046513.1">
    <property type="nucleotide sequence ID" value="NZ_CH724153.1"/>
</dbReference>
<evidence type="ECO:0000256" key="1">
    <source>
        <dbReference type="SAM" id="Phobius"/>
    </source>
</evidence>
<dbReference type="HOGENOM" id="CLU_149778_1_2_6"/>
<dbReference type="InterPro" id="IPR032314">
    <property type="entry name" value="DUF4845"/>
</dbReference>
<feature type="transmembrane region" description="Helical" evidence="1">
    <location>
        <begin position="12"/>
        <end position="30"/>
    </location>
</feature>
<comment type="caution">
    <text evidence="2">The sequence shown here is derived from an EMBL/GenBank/DDBJ whole genome shotgun (WGS) entry which is preliminary data.</text>
</comment>
<evidence type="ECO:0000313" key="3">
    <source>
        <dbReference type="Proteomes" id="UP000005953"/>
    </source>
</evidence>
<proteinExistence type="predicted"/>
<dbReference type="OrthoDB" id="6078083at2"/>
<protein>
    <recommendedName>
        <fullName evidence="4">DUF4845 domain-containing protein</fullName>
    </recommendedName>
</protein>
<dbReference type="AlphaFoldDB" id="A4BBJ7"/>
<keyword evidence="1" id="KW-1133">Transmembrane helix</keyword>
<dbReference type="EMBL" id="AAOE01000004">
    <property type="protein sequence ID" value="EAR10332.1"/>
    <property type="molecule type" value="Genomic_DNA"/>
</dbReference>
<reference evidence="2 3" key="1">
    <citation type="submission" date="2006-02" db="EMBL/GenBank/DDBJ databases">
        <authorList>
            <person name="Pinhassi J."/>
            <person name="Pedros-Alio C."/>
            <person name="Ferriera S."/>
            <person name="Johnson J."/>
            <person name="Kravitz S."/>
            <person name="Halpern A."/>
            <person name="Remington K."/>
            <person name="Beeson K."/>
            <person name="Tran B."/>
            <person name="Rogers Y.-H."/>
            <person name="Friedman R."/>
            <person name="Venter J.C."/>
        </authorList>
    </citation>
    <scope>NUCLEOTIDE SEQUENCE [LARGE SCALE GENOMIC DNA]</scope>
    <source>
        <strain evidence="2 3">MED297</strain>
    </source>
</reference>